<dbReference type="PANTHER" id="PTHR34107">
    <property type="entry name" value="SLL0198 PROTEIN-RELATED"/>
    <property type="match status" value="1"/>
</dbReference>
<dbReference type="SUPFAM" id="SSF52980">
    <property type="entry name" value="Restriction endonuclease-like"/>
    <property type="match status" value="1"/>
</dbReference>
<dbReference type="AlphaFoldDB" id="A0A6N8G1N7"/>
<feature type="domain" description="Putative restriction endonuclease" evidence="1">
    <location>
        <begin position="10"/>
        <end position="180"/>
    </location>
</feature>
<dbReference type="RefSeq" id="WP_105220804.1">
    <property type="nucleotide sequence ID" value="NZ_CAWNSU010000070.1"/>
</dbReference>
<dbReference type="OrthoDB" id="428427at2"/>
<dbReference type="Pfam" id="PF05685">
    <property type="entry name" value="Uma2"/>
    <property type="match status" value="1"/>
</dbReference>
<sequence length="186" mass="21166">MTKTPVKLTLEEYKTYTDGTDKRYELEDGVLLEMPPATGKHEAIMTLLLIYFYTEIQKLGLALQVRPSGTEVQTTNEQSRRPDVCIITNEQAQSIENVSAIIQTPPPLVVEVVSPEWIDRDYHRKTLEYATVGIPEYWIVDPLTNQVTVCLLDRGSYQRIVYEANQQIVSKLLPQLQLTAQQILSA</sequence>
<accession>A0A6N8G1N7</accession>
<dbReference type="Proteomes" id="UP000441797">
    <property type="component" value="Unassembled WGS sequence"/>
</dbReference>
<gene>
    <name evidence="2" type="ORF">BWI75_23140</name>
</gene>
<evidence type="ECO:0000313" key="2">
    <source>
        <dbReference type="EMBL" id="MUL39111.1"/>
    </source>
</evidence>
<name>A0A6N8G1N7_9CHRO</name>
<dbReference type="CDD" id="cd06260">
    <property type="entry name" value="DUF820-like"/>
    <property type="match status" value="1"/>
</dbReference>
<dbReference type="InterPro" id="IPR011335">
    <property type="entry name" value="Restrct_endonuc-II-like"/>
</dbReference>
<dbReference type="EMBL" id="NAPY01000061">
    <property type="protein sequence ID" value="MUL39111.1"/>
    <property type="molecule type" value="Genomic_DNA"/>
</dbReference>
<reference evidence="2 3" key="1">
    <citation type="journal article" date="2019" name="Front. Microbiol.">
        <title>Genomic Features for Desiccation Tolerance and Sugar Biosynthesis in the Extremophile Gloeocapsopsis sp. UTEX B3054.</title>
        <authorList>
            <person name="Urrejola C."/>
            <person name="Alcorta J."/>
            <person name="Salas L."/>
            <person name="Vasquez M."/>
            <person name="Polz M.F."/>
            <person name="Vicuna R."/>
            <person name="Diez B."/>
        </authorList>
    </citation>
    <scope>NUCLEOTIDE SEQUENCE [LARGE SCALE GENOMIC DNA]</scope>
    <source>
        <strain evidence="2 3">1H9</strain>
    </source>
</reference>
<dbReference type="PANTHER" id="PTHR34107:SF2">
    <property type="entry name" value="SLL0888 PROTEIN"/>
    <property type="match status" value="1"/>
</dbReference>
<comment type="caution">
    <text evidence="2">The sequence shown here is derived from an EMBL/GenBank/DDBJ whole genome shotgun (WGS) entry which is preliminary data.</text>
</comment>
<evidence type="ECO:0000259" key="1">
    <source>
        <dbReference type="Pfam" id="PF05685"/>
    </source>
</evidence>
<protein>
    <recommendedName>
        <fullName evidence="1">Putative restriction endonuclease domain-containing protein</fullName>
    </recommendedName>
</protein>
<dbReference type="InterPro" id="IPR008538">
    <property type="entry name" value="Uma2"/>
</dbReference>
<evidence type="ECO:0000313" key="3">
    <source>
        <dbReference type="Proteomes" id="UP000441797"/>
    </source>
</evidence>
<keyword evidence="3" id="KW-1185">Reference proteome</keyword>
<dbReference type="Gene3D" id="3.90.1570.10">
    <property type="entry name" value="tt1808, chain A"/>
    <property type="match status" value="1"/>
</dbReference>
<dbReference type="InterPro" id="IPR012296">
    <property type="entry name" value="Nuclease_put_TT1808"/>
</dbReference>
<proteinExistence type="predicted"/>
<organism evidence="2 3">
    <name type="scientific">Gloeocapsopsis dulcis AAB1 = 1H9</name>
    <dbReference type="NCBI Taxonomy" id="1433147"/>
    <lineage>
        <taxon>Bacteria</taxon>
        <taxon>Bacillati</taxon>
        <taxon>Cyanobacteriota</taxon>
        <taxon>Cyanophyceae</taxon>
        <taxon>Oscillatoriophycideae</taxon>
        <taxon>Chroococcales</taxon>
        <taxon>Chroococcaceae</taxon>
        <taxon>Gloeocapsopsis</taxon>
        <taxon>Gloeocapsopsis dulcis</taxon>
    </lineage>
</organism>